<dbReference type="GO" id="GO:0007059">
    <property type="term" value="P:chromosome segregation"/>
    <property type="evidence" value="ECO:0007669"/>
    <property type="project" value="UniProtKB-KW"/>
</dbReference>
<dbReference type="GO" id="GO:0007064">
    <property type="term" value="P:mitotic sister chromatid cohesion"/>
    <property type="evidence" value="ECO:0007669"/>
    <property type="project" value="InterPro"/>
</dbReference>
<evidence type="ECO:0000313" key="10">
    <source>
        <dbReference type="Proteomes" id="UP000298138"/>
    </source>
</evidence>
<dbReference type="OrthoDB" id="5565328at2759"/>
<keyword evidence="7" id="KW-0131">Cell cycle</keyword>
<dbReference type="PANTHER" id="PTHR21394">
    <property type="entry name" value="MAU2 CHROMATID COHESION FACTOR HOMOLOG"/>
    <property type="match status" value="1"/>
</dbReference>
<comment type="similarity">
    <text evidence="2">Belongs to the SCC4/mau-2 family.</text>
</comment>
<feature type="compositionally biased region" description="Low complexity" evidence="8">
    <location>
        <begin position="740"/>
        <end position="753"/>
    </location>
</feature>
<dbReference type="Pfam" id="PF10345">
    <property type="entry name" value="Cohesin_load"/>
    <property type="match status" value="1"/>
</dbReference>
<name>A0A4S2N8G2_9PEZI</name>
<dbReference type="GO" id="GO:0005634">
    <property type="term" value="C:nucleus"/>
    <property type="evidence" value="ECO:0007669"/>
    <property type="project" value="UniProtKB-SubCell"/>
</dbReference>
<dbReference type="EMBL" id="ML220112">
    <property type="protein sequence ID" value="TGZ85516.1"/>
    <property type="molecule type" value="Genomic_DNA"/>
</dbReference>
<accession>A0A4S2N8G2</accession>
<feature type="compositionally biased region" description="Polar residues" evidence="8">
    <location>
        <begin position="767"/>
        <end position="784"/>
    </location>
</feature>
<dbReference type="InParanoid" id="A0A4S2N8G2"/>
<evidence type="ECO:0000256" key="5">
    <source>
        <dbReference type="ARBA" id="ARBA00022829"/>
    </source>
</evidence>
<proteinExistence type="inferred from homology"/>
<feature type="region of interest" description="Disordered" evidence="8">
    <location>
        <begin position="84"/>
        <end position="118"/>
    </location>
</feature>
<dbReference type="InterPro" id="IPR019440">
    <property type="entry name" value="MAU2"/>
</dbReference>
<dbReference type="AlphaFoldDB" id="A0A4S2N8G2"/>
<keyword evidence="5" id="KW-0159">Chromosome partition</keyword>
<sequence>MTTPPNRGHPASWNPPPSSNTDGLPPQQSYQSYPPAQAPYGYYQQSYHHQPAPPPRQYPLHLPYQQQFSTAPVWPGAPPLSNAAVPPPVQIHANPPATPRQYQPAAAPSPTTQTRPAAPPDIAHILVGLGETYLEAAYKNGPILATGSDEEKEAYHSLVAAGLRLLETALLYRLQPRIEALVRLLYATVLFEETDNLSEAEDVLAKGVMLASRNNLAEIKYSMQHLQARIAFTFGPKMALKQLDKCLGEAETLDIPTWIYNFRFLRFTMLNEPSASHDPHAAIMTLQKITSYALDRRDNAIAAMSNLMEAMITLLQGSEGIDNAQRAIAQVASTLNSGVAIPPQLEVLLLMLDISCSIMAGQSSASELKVKRLHAMLDQEQRWTSWSQDGVFDIPINPSRPGRPTEHIKLRWLNKDDVFTLGYFLSGLCKYQRNVEEGGKGERFMTEGLKTIDRFDFPKTIPTSLTAAQSRLEWKTHLKICMRIYQIFMLCVRADWDGALRGFPDLQNLLSTLPSNPPTLYNLLNYLQAVILHGTNDLSGALKLYQSLFTSLPETSDLSLASRLSSILILRLHDPIGAEGLLKSIEDICTRHRNENIRAAYITIKATERAHPSSHNAYGVSSATGETQLVKTKNYLSLALNCAGKVGNQQLTWIILSFMCDRFFKGVVSEQAEKSAKAAYQNAKKGRDSLWALMGGEMYADCLARKGGHSEAEHQRQINQEFRIKVFDNLTRHIPKQEIPLQQALPQPSQSQQGYMAGQEYGKTPGQGPQIQGGNSSFNQQHIQYQDYRPPPGYYH</sequence>
<feature type="region of interest" description="Disordered" evidence="8">
    <location>
        <begin position="738"/>
        <end position="796"/>
    </location>
</feature>
<feature type="compositionally biased region" description="Low complexity" evidence="8">
    <location>
        <begin position="25"/>
        <end position="47"/>
    </location>
</feature>
<evidence type="ECO:0000256" key="6">
    <source>
        <dbReference type="ARBA" id="ARBA00023242"/>
    </source>
</evidence>
<evidence type="ECO:0000256" key="2">
    <source>
        <dbReference type="ARBA" id="ARBA00008585"/>
    </source>
</evidence>
<keyword evidence="3" id="KW-0132">Cell division</keyword>
<evidence type="ECO:0000256" key="4">
    <source>
        <dbReference type="ARBA" id="ARBA00022776"/>
    </source>
</evidence>
<organism evidence="9 10">
    <name type="scientific">Ascodesmis nigricans</name>
    <dbReference type="NCBI Taxonomy" id="341454"/>
    <lineage>
        <taxon>Eukaryota</taxon>
        <taxon>Fungi</taxon>
        <taxon>Dikarya</taxon>
        <taxon>Ascomycota</taxon>
        <taxon>Pezizomycotina</taxon>
        <taxon>Pezizomycetes</taxon>
        <taxon>Pezizales</taxon>
        <taxon>Ascodesmidaceae</taxon>
        <taxon>Ascodesmis</taxon>
    </lineage>
</organism>
<evidence type="ECO:0000256" key="8">
    <source>
        <dbReference type="SAM" id="MobiDB-lite"/>
    </source>
</evidence>
<dbReference type="Proteomes" id="UP000298138">
    <property type="component" value="Unassembled WGS sequence"/>
</dbReference>
<evidence type="ECO:0000256" key="7">
    <source>
        <dbReference type="ARBA" id="ARBA00023306"/>
    </source>
</evidence>
<evidence type="ECO:0008006" key="11">
    <source>
        <dbReference type="Google" id="ProtNLM"/>
    </source>
</evidence>
<keyword evidence="6" id="KW-0539">Nucleus</keyword>
<keyword evidence="10" id="KW-1185">Reference proteome</keyword>
<reference evidence="9 10" key="1">
    <citation type="submission" date="2019-04" db="EMBL/GenBank/DDBJ databases">
        <title>Comparative genomics and transcriptomics to analyze fruiting body development in filamentous ascomycetes.</title>
        <authorList>
            <consortium name="DOE Joint Genome Institute"/>
            <person name="Lutkenhaus R."/>
            <person name="Traeger S."/>
            <person name="Breuer J."/>
            <person name="Kuo A."/>
            <person name="Lipzen A."/>
            <person name="Pangilinan J."/>
            <person name="Dilworth D."/>
            <person name="Sandor L."/>
            <person name="Poggeler S."/>
            <person name="Barry K."/>
            <person name="Grigoriev I.V."/>
            <person name="Nowrousian M."/>
        </authorList>
    </citation>
    <scope>NUCLEOTIDE SEQUENCE [LARGE SCALE GENOMIC DNA]</scope>
    <source>
        <strain evidence="9 10">CBS 389.68</strain>
    </source>
</reference>
<dbReference type="STRING" id="341454.A0A4S2N8G2"/>
<evidence type="ECO:0000256" key="1">
    <source>
        <dbReference type="ARBA" id="ARBA00004123"/>
    </source>
</evidence>
<protein>
    <recommendedName>
        <fullName evidence="11">75k gamma secalin</fullName>
    </recommendedName>
</protein>
<keyword evidence="4" id="KW-0498">Mitosis</keyword>
<dbReference type="GO" id="GO:0051301">
    <property type="term" value="P:cell division"/>
    <property type="evidence" value="ECO:0007669"/>
    <property type="project" value="UniProtKB-KW"/>
</dbReference>
<feature type="region of interest" description="Disordered" evidence="8">
    <location>
        <begin position="1"/>
        <end position="60"/>
    </location>
</feature>
<comment type="subcellular location">
    <subcellularLocation>
        <location evidence="1">Nucleus</location>
    </subcellularLocation>
</comment>
<evidence type="ECO:0000313" key="9">
    <source>
        <dbReference type="EMBL" id="TGZ85516.1"/>
    </source>
</evidence>
<evidence type="ECO:0000256" key="3">
    <source>
        <dbReference type="ARBA" id="ARBA00022618"/>
    </source>
</evidence>
<gene>
    <name evidence="9" type="ORF">EX30DRAFT_392860</name>
</gene>